<feature type="compositionally biased region" description="Basic and acidic residues" evidence="1">
    <location>
        <begin position="67"/>
        <end position="77"/>
    </location>
</feature>
<reference evidence="3" key="1">
    <citation type="journal article" date="2019" name="Int. J. Syst. Evol. Microbiol.">
        <title>The Global Catalogue of Microorganisms (GCM) 10K type strain sequencing project: providing services to taxonomists for standard genome sequencing and annotation.</title>
        <authorList>
            <consortium name="The Broad Institute Genomics Platform"/>
            <consortium name="The Broad Institute Genome Sequencing Center for Infectious Disease"/>
            <person name="Wu L."/>
            <person name="Ma J."/>
        </authorList>
    </citation>
    <scope>NUCLEOTIDE SEQUENCE [LARGE SCALE GENOMIC DNA]</scope>
    <source>
        <strain evidence="3">CGMCC 1.12791</strain>
    </source>
</reference>
<protein>
    <submittedName>
        <fullName evidence="2">Uncharacterized protein</fullName>
    </submittedName>
</protein>
<keyword evidence="3" id="KW-1185">Reference proteome</keyword>
<dbReference type="RefSeq" id="WP_191277852.1">
    <property type="nucleotide sequence ID" value="NZ_BNAD01000001.1"/>
</dbReference>
<feature type="compositionally biased region" description="Basic and acidic residues" evidence="1">
    <location>
        <begin position="45"/>
        <end position="54"/>
    </location>
</feature>
<accession>A0ABQ3HH55</accession>
<feature type="region of interest" description="Disordered" evidence="1">
    <location>
        <begin position="44"/>
        <end position="77"/>
    </location>
</feature>
<name>A0ABQ3HH55_9ACTN</name>
<dbReference type="EMBL" id="BNAD01000001">
    <property type="protein sequence ID" value="GHE15862.1"/>
    <property type="molecule type" value="Genomic_DNA"/>
</dbReference>
<comment type="caution">
    <text evidence="2">The sequence shown here is derived from an EMBL/GenBank/DDBJ whole genome shotgun (WGS) entry which is preliminary data.</text>
</comment>
<dbReference type="Proteomes" id="UP000597341">
    <property type="component" value="Unassembled WGS sequence"/>
</dbReference>
<evidence type="ECO:0000313" key="3">
    <source>
        <dbReference type="Proteomes" id="UP000597341"/>
    </source>
</evidence>
<feature type="compositionally biased region" description="Basic and acidic residues" evidence="1">
    <location>
        <begin position="1"/>
        <end position="20"/>
    </location>
</feature>
<evidence type="ECO:0000313" key="2">
    <source>
        <dbReference type="EMBL" id="GHE15862.1"/>
    </source>
</evidence>
<evidence type="ECO:0000256" key="1">
    <source>
        <dbReference type="SAM" id="MobiDB-lite"/>
    </source>
</evidence>
<proteinExistence type="predicted"/>
<gene>
    <name evidence="2" type="ORF">GCM10011376_06070</name>
</gene>
<organism evidence="2 3">
    <name type="scientific">Nocardioides flavus</name>
    <name type="common">ex Wang et al. 2016</name>
    <dbReference type="NCBI Taxonomy" id="2058780"/>
    <lineage>
        <taxon>Bacteria</taxon>
        <taxon>Bacillati</taxon>
        <taxon>Actinomycetota</taxon>
        <taxon>Actinomycetes</taxon>
        <taxon>Propionibacteriales</taxon>
        <taxon>Nocardioidaceae</taxon>
        <taxon>Nocardioides</taxon>
    </lineage>
</organism>
<feature type="region of interest" description="Disordered" evidence="1">
    <location>
        <begin position="1"/>
        <end position="31"/>
    </location>
</feature>
<sequence length="77" mass="8287">MDGFDEVEKAAAAREARDAVGARQHRTSKSDEVEAALMRYLAGETYRERAKPADTADTADTADSAEDAGRTNPDEPS</sequence>